<dbReference type="HOGENOM" id="CLU_556054_0_0_1"/>
<dbReference type="AlphaFoldDB" id="A0CT63"/>
<dbReference type="OrthoDB" id="304339at2759"/>
<dbReference type="GeneID" id="5027162"/>
<feature type="coiled-coil region" evidence="1">
    <location>
        <begin position="150"/>
        <end position="194"/>
    </location>
</feature>
<dbReference type="InParanoid" id="A0CT63"/>
<gene>
    <name evidence="2" type="ORF">GSPATT00010214001</name>
</gene>
<evidence type="ECO:0000313" key="2">
    <source>
        <dbReference type="EMBL" id="CAK73980.1"/>
    </source>
</evidence>
<feature type="coiled-coil region" evidence="1">
    <location>
        <begin position="41"/>
        <end position="82"/>
    </location>
</feature>
<protein>
    <submittedName>
        <fullName evidence="2">Uncharacterized protein</fullName>
    </submittedName>
</protein>
<dbReference type="Proteomes" id="UP000000600">
    <property type="component" value="Unassembled WGS sequence"/>
</dbReference>
<dbReference type="KEGG" id="ptm:GSPATT00010214001"/>
<accession>A0CT63</accession>
<feature type="coiled-coil region" evidence="1">
    <location>
        <begin position="248"/>
        <end position="394"/>
    </location>
</feature>
<evidence type="ECO:0000313" key="3">
    <source>
        <dbReference type="Proteomes" id="UP000000600"/>
    </source>
</evidence>
<keyword evidence="3" id="KW-1185">Reference proteome</keyword>
<keyword evidence="1" id="KW-0175">Coiled coil</keyword>
<dbReference type="RefSeq" id="XP_001441377.1">
    <property type="nucleotide sequence ID" value="XM_001441340.2"/>
</dbReference>
<name>A0CT63_PARTE</name>
<proteinExistence type="predicted"/>
<dbReference type="EMBL" id="CT868174">
    <property type="protein sequence ID" value="CAK73980.1"/>
    <property type="molecule type" value="Genomic_DNA"/>
</dbReference>
<organism evidence="2 3">
    <name type="scientific">Paramecium tetraurelia</name>
    <dbReference type="NCBI Taxonomy" id="5888"/>
    <lineage>
        <taxon>Eukaryota</taxon>
        <taxon>Sar</taxon>
        <taxon>Alveolata</taxon>
        <taxon>Ciliophora</taxon>
        <taxon>Intramacronucleata</taxon>
        <taxon>Oligohymenophorea</taxon>
        <taxon>Peniculida</taxon>
        <taxon>Parameciidae</taxon>
        <taxon>Paramecium</taxon>
    </lineage>
</organism>
<evidence type="ECO:0000256" key="1">
    <source>
        <dbReference type="SAM" id="Coils"/>
    </source>
</evidence>
<reference evidence="2 3" key="1">
    <citation type="journal article" date="2006" name="Nature">
        <title>Global trends of whole-genome duplications revealed by the ciliate Paramecium tetraurelia.</title>
        <authorList>
            <consortium name="Genoscope"/>
            <person name="Aury J.-M."/>
            <person name="Jaillon O."/>
            <person name="Duret L."/>
            <person name="Noel B."/>
            <person name="Jubin C."/>
            <person name="Porcel B.M."/>
            <person name="Segurens B."/>
            <person name="Daubin V."/>
            <person name="Anthouard V."/>
            <person name="Aiach N."/>
            <person name="Arnaiz O."/>
            <person name="Billaut A."/>
            <person name="Beisson J."/>
            <person name="Blanc I."/>
            <person name="Bouhouche K."/>
            <person name="Camara F."/>
            <person name="Duharcourt S."/>
            <person name="Guigo R."/>
            <person name="Gogendeau D."/>
            <person name="Katinka M."/>
            <person name="Keller A.-M."/>
            <person name="Kissmehl R."/>
            <person name="Klotz C."/>
            <person name="Koll F."/>
            <person name="Le Moue A."/>
            <person name="Lepere C."/>
            <person name="Malinsky S."/>
            <person name="Nowacki M."/>
            <person name="Nowak J.K."/>
            <person name="Plattner H."/>
            <person name="Poulain J."/>
            <person name="Ruiz F."/>
            <person name="Serrano V."/>
            <person name="Zagulski M."/>
            <person name="Dessen P."/>
            <person name="Betermier M."/>
            <person name="Weissenbach J."/>
            <person name="Scarpelli C."/>
            <person name="Schachter V."/>
            <person name="Sperling L."/>
            <person name="Meyer E."/>
            <person name="Cohen J."/>
            <person name="Wincker P."/>
        </authorList>
    </citation>
    <scope>NUCLEOTIDE SEQUENCE [LARGE SCALE GENOMIC DNA]</scope>
    <source>
        <strain evidence="2 3">Stock d4-2</strain>
    </source>
</reference>
<sequence>MQNLVQSGSDEETEFIFDSNTVQINESKSKISKANVNCGISLQLQDEIQQLNDQNKELATQLNKQNELLDLKHKQNQQLQTEVTKIKEVVDDRELKLLQSMKEKQSLQNELIGLHDILDQTTQKNDQLNSEVFAIRLTMEQLQQTATMCKEDTNQALQRELRLKENVEVQTKTIKQQEETIRKITNELNQKQAQFRIDIQNRDNIIQDLKRKHDLQLQQNTEIISELIEFKNQNLQNSVMSKDYKPELTKMTKEIEEYKNQIKGQSHQLSIQTEKVFALQNQLAKSEQSISDLFTELQQTKLKLKEKDQELQIKQGESLITIEKLNTQISQMANQLQLLKQQDQKINLVRSISQPSDEKYLKDLQQKNDQIAMLQKENNQLVKLIETLQSQKTDIQGNEALKVRQLESELKSLQSFIYDSPLVVLFNLLEDRLSKQQQKSFENKKKIQEFWSNQLKQWVEGFEELKKAFNGLKIQFKYDLKYPMPAQQQNE</sequence>
<dbReference type="OMA" id="ATMCKED"/>